<dbReference type="GeneID" id="70187125"/>
<dbReference type="Proteomes" id="UP000756346">
    <property type="component" value="Unassembled WGS sequence"/>
</dbReference>
<feature type="DNA-binding region" description="Fork-head" evidence="5">
    <location>
        <begin position="162"/>
        <end position="220"/>
    </location>
</feature>
<dbReference type="SUPFAM" id="SSF46785">
    <property type="entry name" value="Winged helix' DNA-binding domain"/>
    <property type="match status" value="1"/>
</dbReference>
<keyword evidence="4 5" id="KW-0539">Nucleus</keyword>
<dbReference type="InterPro" id="IPR001766">
    <property type="entry name" value="Fork_head_dom"/>
</dbReference>
<reference evidence="7" key="1">
    <citation type="journal article" date="2021" name="Nat. Commun.">
        <title>Genetic determinants of endophytism in the Arabidopsis root mycobiome.</title>
        <authorList>
            <person name="Mesny F."/>
            <person name="Miyauchi S."/>
            <person name="Thiergart T."/>
            <person name="Pickel B."/>
            <person name="Atanasova L."/>
            <person name="Karlsson M."/>
            <person name="Huettel B."/>
            <person name="Barry K.W."/>
            <person name="Haridas S."/>
            <person name="Chen C."/>
            <person name="Bauer D."/>
            <person name="Andreopoulos W."/>
            <person name="Pangilinan J."/>
            <person name="LaButti K."/>
            <person name="Riley R."/>
            <person name="Lipzen A."/>
            <person name="Clum A."/>
            <person name="Drula E."/>
            <person name="Henrissat B."/>
            <person name="Kohler A."/>
            <person name="Grigoriev I.V."/>
            <person name="Martin F.M."/>
            <person name="Hacquard S."/>
        </authorList>
    </citation>
    <scope>NUCLEOTIDE SEQUENCE</scope>
    <source>
        <strain evidence="7">MPI-CAGE-CH-0230</strain>
    </source>
</reference>
<evidence type="ECO:0000256" key="5">
    <source>
        <dbReference type="PROSITE-ProRule" id="PRU00089"/>
    </source>
</evidence>
<organism evidence="7 8">
    <name type="scientific">Microdochium trichocladiopsis</name>
    <dbReference type="NCBI Taxonomy" id="1682393"/>
    <lineage>
        <taxon>Eukaryota</taxon>
        <taxon>Fungi</taxon>
        <taxon>Dikarya</taxon>
        <taxon>Ascomycota</taxon>
        <taxon>Pezizomycotina</taxon>
        <taxon>Sordariomycetes</taxon>
        <taxon>Xylariomycetidae</taxon>
        <taxon>Xylariales</taxon>
        <taxon>Microdochiaceae</taxon>
        <taxon>Microdochium</taxon>
    </lineage>
</organism>
<protein>
    <recommendedName>
        <fullName evidence="6">Fork-head domain-containing protein</fullName>
    </recommendedName>
</protein>
<dbReference type="PROSITE" id="PS00658">
    <property type="entry name" value="FORK_HEAD_2"/>
    <property type="match status" value="1"/>
</dbReference>
<proteinExistence type="predicted"/>
<dbReference type="EMBL" id="JAGTJQ010000015">
    <property type="protein sequence ID" value="KAH7012166.1"/>
    <property type="molecule type" value="Genomic_DNA"/>
</dbReference>
<dbReference type="GO" id="GO:0000978">
    <property type="term" value="F:RNA polymerase II cis-regulatory region sequence-specific DNA binding"/>
    <property type="evidence" value="ECO:0007669"/>
    <property type="project" value="TreeGrafter"/>
</dbReference>
<evidence type="ECO:0000259" key="6">
    <source>
        <dbReference type="PROSITE" id="PS50039"/>
    </source>
</evidence>
<dbReference type="PROSITE" id="PS50039">
    <property type="entry name" value="FORK_HEAD_3"/>
    <property type="match status" value="1"/>
</dbReference>
<dbReference type="Pfam" id="PF00250">
    <property type="entry name" value="Forkhead"/>
    <property type="match status" value="1"/>
</dbReference>
<evidence type="ECO:0000313" key="8">
    <source>
        <dbReference type="Proteomes" id="UP000756346"/>
    </source>
</evidence>
<dbReference type="InterPro" id="IPR036388">
    <property type="entry name" value="WH-like_DNA-bd_sf"/>
</dbReference>
<comment type="subcellular location">
    <subcellularLocation>
        <location evidence="5">Nucleus</location>
    </subcellularLocation>
</comment>
<dbReference type="RefSeq" id="XP_046004542.1">
    <property type="nucleotide sequence ID" value="XM_046157579.1"/>
</dbReference>
<evidence type="ECO:0000313" key="7">
    <source>
        <dbReference type="EMBL" id="KAH7012166.1"/>
    </source>
</evidence>
<keyword evidence="2 5" id="KW-0238">DNA-binding</keyword>
<dbReference type="InterPro" id="IPR036390">
    <property type="entry name" value="WH_DNA-bd_sf"/>
</dbReference>
<dbReference type="InterPro" id="IPR030456">
    <property type="entry name" value="TF_fork_head_CS_2"/>
</dbReference>
<dbReference type="Gene3D" id="1.10.10.10">
    <property type="entry name" value="Winged helix-like DNA-binding domain superfamily/Winged helix DNA-binding domain"/>
    <property type="match status" value="1"/>
</dbReference>
<evidence type="ECO:0000256" key="4">
    <source>
        <dbReference type="ARBA" id="ARBA00023242"/>
    </source>
</evidence>
<gene>
    <name evidence="7" type="ORF">B0I36DRAFT_356255</name>
</gene>
<dbReference type="OrthoDB" id="5954824at2759"/>
<comment type="caution">
    <text evidence="7">The sequence shown here is derived from an EMBL/GenBank/DDBJ whole genome shotgun (WGS) entry which is preliminary data.</text>
</comment>
<evidence type="ECO:0000256" key="3">
    <source>
        <dbReference type="ARBA" id="ARBA00023163"/>
    </source>
</evidence>
<dbReference type="PANTHER" id="PTHR46078">
    <property type="entry name" value="FORKHEAD BOX PROTEIN J2 FAMILY MEMBER"/>
    <property type="match status" value="1"/>
</dbReference>
<accession>A0A9P9BHQ7</accession>
<keyword evidence="1" id="KW-0805">Transcription regulation</keyword>
<evidence type="ECO:0000256" key="1">
    <source>
        <dbReference type="ARBA" id="ARBA00023015"/>
    </source>
</evidence>
<keyword evidence="8" id="KW-1185">Reference proteome</keyword>
<dbReference type="GO" id="GO:0000981">
    <property type="term" value="F:DNA-binding transcription factor activity, RNA polymerase II-specific"/>
    <property type="evidence" value="ECO:0007669"/>
    <property type="project" value="TreeGrafter"/>
</dbReference>
<name>A0A9P9BHQ7_9PEZI</name>
<keyword evidence="3" id="KW-0804">Transcription</keyword>
<dbReference type="InterPro" id="IPR045912">
    <property type="entry name" value="FOXJ2/3-like"/>
</dbReference>
<dbReference type="SMART" id="SM00339">
    <property type="entry name" value="FH"/>
    <property type="match status" value="1"/>
</dbReference>
<dbReference type="AlphaFoldDB" id="A0A9P9BHQ7"/>
<evidence type="ECO:0000256" key="2">
    <source>
        <dbReference type="ARBA" id="ARBA00023125"/>
    </source>
</evidence>
<sequence>MSLLFSQDQNYDQELAACLGLGERHTWREAYEYRSHLPIIPPKDYMSPPALGGGSGAELAPHFWATSPLSSDSTVNNVDCFGTPRFAVVGETQSDTLGLERQLASFAFFQAPTEPSKELVEGWNTYSPSEKSDGLYETRIVALPEGRNVTQSSPTSQPTTGQPEPSYAALIRRALLSTGDKGKGMTVQEIYAWLEDNTSKVDKTENDWRSSVRHNLSQNKVGTLSQDNL</sequence>
<feature type="domain" description="Fork-head" evidence="6">
    <location>
        <begin position="162"/>
        <end position="220"/>
    </location>
</feature>
<dbReference type="PANTHER" id="PTHR46078:SF2">
    <property type="entry name" value="FORK-HEAD DOMAIN-CONTAINING PROTEIN"/>
    <property type="match status" value="1"/>
</dbReference>
<dbReference type="GO" id="GO:0005634">
    <property type="term" value="C:nucleus"/>
    <property type="evidence" value="ECO:0007669"/>
    <property type="project" value="UniProtKB-SubCell"/>
</dbReference>